<dbReference type="InterPro" id="IPR019821">
    <property type="entry name" value="Kinesin_motor_CS"/>
</dbReference>
<dbReference type="InterPro" id="IPR027417">
    <property type="entry name" value="P-loop_NTPase"/>
</dbReference>
<keyword evidence="3 4" id="KW-0505">Motor protein</keyword>
<feature type="coiled-coil region" evidence="5">
    <location>
        <begin position="520"/>
        <end position="582"/>
    </location>
</feature>
<dbReference type="SMART" id="SM00129">
    <property type="entry name" value="KISc"/>
    <property type="match status" value="1"/>
</dbReference>
<keyword evidence="2 3" id="KW-0067">ATP-binding</keyword>
<dbReference type="PANTHER" id="PTHR47968:SF17">
    <property type="entry name" value="KINESIN-LIKE PROTEIN"/>
    <property type="match status" value="1"/>
</dbReference>
<proteinExistence type="inferred from homology"/>
<feature type="region of interest" description="Disordered" evidence="6">
    <location>
        <begin position="901"/>
        <end position="942"/>
    </location>
</feature>
<feature type="domain" description="Kinesin motor" evidence="7">
    <location>
        <begin position="8"/>
        <end position="398"/>
    </location>
</feature>
<dbReference type="Proteomes" id="UP001165060">
    <property type="component" value="Unassembled WGS sequence"/>
</dbReference>
<feature type="compositionally biased region" description="Polar residues" evidence="6">
    <location>
        <begin position="483"/>
        <end position="495"/>
    </location>
</feature>
<feature type="region of interest" description="Disordered" evidence="6">
    <location>
        <begin position="181"/>
        <end position="203"/>
    </location>
</feature>
<dbReference type="EMBL" id="BRYB01000737">
    <property type="protein sequence ID" value="GMI36552.1"/>
    <property type="molecule type" value="Genomic_DNA"/>
</dbReference>
<evidence type="ECO:0000256" key="1">
    <source>
        <dbReference type="ARBA" id="ARBA00022741"/>
    </source>
</evidence>
<dbReference type="Gene3D" id="3.40.850.10">
    <property type="entry name" value="Kinesin motor domain"/>
    <property type="match status" value="1"/>
</dbReference>
<feature type="region of interest" description="Disordered" evidence="6">
    <location>
        <begin position="470"/>
        <end position="517"/>
    </location>
</feature>
<dbReference type="InterPro" id="IPR001752">
    <property type="entry name" value="Kinesin_motor_dom"/>
</dbReference>
<gene>
    <name evidence="8" type="ORF">TeGR_g4428</name>
</gene>
<keyword evidence="5" id="KW-0175">Coiled coil</keyword>
<name>A0ABQ6N0G1_9STRA</name>
<comment type="similarity">
    <text evidence="3 4">Belongs to the TRAFAC class myosin-kinesin ATPase superfamily. Kinesin family.</text>
</comment>
<dbReference type="PRINTS" id="PR00380">
    <property type="entry name" value="KINESINHEAVY"/>
</dbReference>
<comment type="caution">
    <text evidence="8">The sequence shown here is derived from an EMBL/GenBank/DDBJ whole genome shotgun (WGS) entry which is preliminary data.</text>
</comment>
<evidence type="ECO:0000313" key="9">
    <source>
        <dbReference type="Proteomes" id="UP001165060"/>
    </source>
</evidence>
<evidence type="ECO:0000313" key="8">
    <source>
        <dbReference type="EMBL" id="GMI36552.1"/>
    </source>
</evidence>
<dbReference type="PROSITE" id="PS50067">
    <property type="entry name" value="KINESIN_MOTOR_2"/>
    <property type="match status" value="1"/>
</dbReference>
<feature type="compositionally biased region" description="Pro residues" evidence="6">
    <location>
        <begin position="669"/>
        <end position="694"/>
    </location>
</feature>
<feature type="compositionally biased region" description="Acidic residues" evidence="6">
    <location>
        <begin position="647"/>
        <end position="659"/>
    </location>
</feature>
<evidence type="ECO:0000256" key="4">
    <source>
        <dbReference type="RuleBase" id="RU000394"/>
    </source>
</evidence>
<dbReference type="InterPro" id="IPR036961">
    <property type="entry name" value="Kinesin_motor_dom_sf"/>
</dbReference>
<evidence type="ECO:0000259" key="7">
    <source>
        <dbReference type="PROSITE" id="PS50067"/>
    </source>
</evidence>
<feature type="coiled-coil region" evidence="5">
    <location>
        <begin position="863"/>
        <end position="897"/>
    </location>
</feature>
<dbReference type="SUPFAM" id="SSF52540">
    <property type="entry name" value="P-loop containing nucleoside triphosphate hydrolases"/>
    <property type="match status" value="1"/>
</dbReference>
<keyword evidence="9" id="KW-1185">Reference proteome</keyword>
<keyword evidence="4" id="KW-0493">Microtubule</keyword>
<dbReference type="Pfam" id="PF00225">
    <property type="entry name" value="Kinesin"/>
    <property type="match status" value="1"/>
</dbReference>
<accession>A0ABQ6N0G1</accession>
<protein>
    <recommendedName>
        <fullName evidence="4">Kinesin-like protein</fullName>
    </recommendedName>
</protein>
<feature type="binding site" evidence="3">
    <location>
        <begin position="106"/>
        <end position="113"/>
    </location>
    <ligand>
        <name>ATP</name>
        <dbReference type="ChEBI" id="CHEBI:30616"/>
    </ligand>
</feature>
<feature type="region of interest" description="Disordered" evidence="6">
    <location>
        <begin position="614"/>
        <end position="698"/>
    </location>
</feature>
<evidence type="ECO:0000256" key="6">
    <source>
        <dbReference type="SAM" id="MobiDB-lite"/>
    </source>
</evidence>
<evidence type="ECO:0000256" key="5">
    <source>
        <dbReference type="SAM" id="Coils"/>
    </source>
</evidence>
<sequence>MSDQSSESIRVCCRFRPLPAAAAPGAPAPHVSHLSDAQVQISPPDFSDPQAALSMSAGAILSDTYRFSFDRVFGPSHSTLDVYAYLGPDVANSVLEGYNSCLFVYGQTGAGKTFTMMGKDPTSIAGDPGSSSDGDQYGLTPLIIRDIFAGFARAPSSQSFTIRVSYVEVYLERVKDLLSPSFHGPEAPTPSKTTPNSGQVANPDNLQLRSVAASEAAAKSVYIAGCSEYYCSCEEDVLYHLARGSGVRAVGETRMNRDSSRSHSVFIVKVEKRDEESGASSAGSTTLTDPAETGVKTGQLYLVDLAGSESVGKTGADGLRLKEAQLINKSLSALGNVINALSEGKAHVPYRDSKLTRMLEDCLGGNAKTTLVCMCSSEARNAVETVSTCRFGVRAKRVVNTARVNVEKGVEEYKGELVRSAKREKELMKFVSALCAELRRLRELIEAAGGVEGVAFDGAIWSSVDMILKEGDEEGGGGAEGGSTTASPEPSSPVSADSPGDLDNESSLRASPTPSNAAQLEQLESAVETLMEELSVRDEAMKELQVDSNMRKEQNEELRAGFKDLEEECGALKQEILMMTQETNSAKRELTNSQYKEKEATMFLRQMRKEYRRLQQQISRGGGGGEGEGDEGVAYIDRMMAEAGLTGDDEDSVVDDGDESSVGGELSPIPGPPSPDMSPPPPSGRPPTPPPPPLLETEPAEAVPIEDAQVATPAKTSGNDKREAELMADLGEMTRKFLELRMQLEEEKSNVEMLSEAAGKGKKKNLANEAIVLRKALDRRSQDVQTALLKGQELHMMNRTLNRKLANREQHVRFLEDSLQDLQDAHRNTIVENGQVLKNMGSPVGGGVGVGGGQEDDEDVQIARAAAATAKAIQAEKDRAKKQKKRLSTRLRAFSNSVSGAAGSLAMRAKSSSTAEEGGGGGEGEGGKETWLFRSSSSSTSK</sequence>
<evidence type="ECO:0000256" key="3">
    <source>
        <dbReference type="PROSITE-ProRule" id="PRU00283"/>
    </source>
</evidence>
<dbReference type="PROSITE" id="PS00411">
    <property type="entry name" value="KINESIN_MOTOR_1"/>
    <property type="match status" value="1"/>
</dbReference>
<dbReference type="InterPro" id="IPR027640">
    <property type="entry name" value="Kinesin-like_fam"/>
</dbReference>
<feature type="compositionally biased region" description="Polar residues" evidence="6">
    <location>
        <begin position="190"/>
        <end position="203"/>
    </location>
</feature>
<feature type="compositionally biased region" description="Polar residues" evidence="6">
    <location>
        <begin position="505"/>
        <end position="517"/>
    </location>
</feature>
<evidence type="ECO:0000256" key="2">
    <source>
        <dbReference type="ARBA" id="ARBA00022840"/>
    </source>
</evidence>
<reference evidence="8 9" key="1">
    <citation type="journal article" date="2023" name="Commun. Biol.">
        <title>Genome analysis of Parmales, the sister group of diatoms, reveals the evolutionary specialization of diatoms from phago-mixotrophs to photoautotrophs.</title>
        <authorList>
            <person name="Ban H."/>
            <person name="Sato S."/>
            <person name="Yoshikawa S."/>
            <person name="Yamada K."/>
            <person name="Nakamura Y."/>
            <person name="Ichinomiya M."/>
            <person name="Sato N."/>
            <person name="Blanc-Mathieu R."/>
            <person name="Endo H."/>
            <person name="Kuwata A."/>
            <person name="Ogata H."/>
        </authorList>
    </citation>
    <scope>NUCLEOTIDE SEQUENCE [LARGE SCALE GENOMIC DNA]</scope>
</reference>
<organism evidence="8 9">
    <name type="scientific">Tetraparma gracilis</name>
    <dbReference type="NCBI Taxonomy" id="2962635"/>
    <lineage>
        <taxon>Eukaryota</taxon>
        <taxon>Sar</taxon>
        <taxon>Stramenopiles</taxon>
        <taxon>Ochrophyta</taxon>
        <taxon>Bolidophyceae</taxon>
        <taxon>Parmales</taxon>
        <taxon>Triparmaceae</taxon>
        <taxon>Tetraparma</taxon>
    </lineage>
</organism>
<dbReference type="PANTHER" id="PTHR47968">
    <property type="entry name" value="CENTROMERE PROTEIN E"/>
    <property type="match status" value="1"/>
</dbReference>
<keyword evidence="1 3" id="KW-0547">Nucleotide-binding</keyword>